<proteinExistence type="predicted"/>
<dbReference type="GO" id="GO:0005737">
    <property type="term" value="C:cytoplasm"/>
    <property type="evidence" value="ECO:0007669"/>
    <property type="project" value="TreeGrafter"/>
</dbReference>
<dbReference type="PANTHER" id="PTHR28110">
    <property type="entry name" value="TRANSMEMBRANE PROTEIN"/>
    <property type="match status" value="1"/>
</dbReference>
<evidence type="ECO:0000313" key="2">
    <source>
        <dbReference type="Proteomes" id="UP000054302"/>
    </source>
</evidence>
<dbReference type="Proteomes" id="UP000054302">
    <property type="component" value="Unassembled WGS sequence"/>
</dbReference>
<dbReference type="EMBL" id="KN847520">
    <property type="protein sequence ID" value="KIV96517.1"/>
    <property type="molecule type" value="Genomic_DNA"/>
</dbReference>
<dbReference type="HOGENOM" id="CLU_048479_1_0_1"/>
<dbReference type="AlphaFoldDB" id="A0A0D1ZPL7"/>
<evidence type="ECO:0008006" key="3">
    <source>
        <dbReference type="Google" id="ProtNLM"/>
    </source>
</evidence>
<dbReference type="GeneID" id="27318217"/>
<dbReference type="RefSeq" id="XP_016228090.1">
    <property type="nucleotide sequence ID" value="XM_016364441.1"/>
</dbReference>
<reference evidence="1 2" key="1">
    <citation type="submission" date="2015-01" db="EMBL/GenBank/DDBJ databases">
        <title>The Genome Sequence of Exophiala mesophila CBS40295.</title>
        <authorList>
            <consortium name="The Broad Institute Genomics Platform"/>
            <person name="Cuomo C."/>
            <person name="de Hoog S."/>
            <person name="Gorbushina A."/>
            <person name="Stielow B."/>
            <person name="Teixiera M."/>
            <person name="Abouelleil A."/>
            <person name="Chapman S.B."/>
            <person name="Priest M."/>
            <person name="Young S.K."/>
            <person name="Wortman J."/>
            <person name="Nusbaum C."/>
            <person name="Birren B."/>
        </authorList>
    </citation>
    <scope>NUCLEOTIDE SEQUENCE [LARGE SCALE GENOMIC DNA]</scope>
    <source>
        <strain evidence="1 2">CBS 40295</strain>
    </source>
</reference>
<dbReference type="EMBL" id="KN847520">
    <property type="protein sequence ID" value="KIV96516.1"/>
    <property type="molecule type" value="Genomic_DNA"/>
</dbReference>
<dbReference type="PANTHER" id="PTHR28110:SF1">
    <property type="entry name" value="TRANSMEMBRANE PROTEIN"/>
    <property type="match status" value="1"/>
</dbReference>
<evidence type="ECO:0000313" key="1">
    <source>
        <dbReference type="EMBL" id="KIV96517.1"/>
    </source>
</evidence>
<gene>
    <name evidence="1" type="ORF">PV10_00372</name>
</gene>
<dbReference type="VEuPathDB" id="FungiDB:PV10_00372"/>
<dbReference type="OMA" id="VCCHAIF"/>
<protein>
    <recommendedName>
        <fullName evidence="3">DUF218 domain-containing protein</fullName>
    </recommendedName>
</protein>
<dbReference type="InterPro" id="IPR055323">
    <property type="entry name" value="C57A10.07/YOR238W"/>
</dbReference>
<keyword evidence="2" id="KW-1185">Reference proteome</keyword>
<accession>A0A0D1ZPL7</accession>
<dbReference type="OrthoDB" id="4347at2759"/>
<dbReference type="RefSeq" id="XP_016228091.1">
    <property type="nucleotide sequence ID" value="XM_016364442.1"/>
</dbReference>
<name>A0A0D1ZPL7_EXOME</name>
<sequence>MTSQYQIHTLGSTSRINPQALVPVPAPASAHLIIVACHAIYIGPSLPSTINIQTEYAELPSHNESNWLIEPFQAGETTTYIQHIEAGVRRLAEAVAIEKSNVINGGDGDSSAASSPAILVFSGGATKQAKTSKSEGQSYLDVALEHNLFGLETTPPTLRQRIFVDEYATDSYQNILLSLIQYPLFLGQLASTDNPAAQTLVSSNHPFPTHLTIISHEFKRERFLKLHLPAVHWRGVTEYIGINPPFDRAKMAEVEEGERVQGFGAWKEDLYGTGDKLTHKRVLRGWDLDGFMKQVLQKYSNPQMADAASSLLFWSVTGKGDDDDDGRRLVYSGRAPWE</sequence>
<organism evidence="1 2">
    <name type="scientific">Exophiala mesophila</name>
    <name type="common">Black yeast-like fungus</name>
    <dbReference type="NCBI Taxonomy" id="212818"/>
    <lineage>
        <taxon>Eukaryota</taxon>
        <taxon>Fungi</taxon>
        <taxon>Dikarya</taxon>
        <taxon>Ascomycota</taxon>
        <taxon>Pezizomycotina</taxon>
        <taxon>Eurotiomycetes</taxon>
        <taxon>Chaetothyriomycetidae</taxon>
        <taxon>Chaetothyriales</taxon>
        <taxon>Herpotrichiellaceae</taxon>
        <taxon>Exophiala</taxon>
    </lineage>
</organism>